<dbReference type="NCBIfam" id="TIGR01460">
    <property type="entry name" value="HAD-SF-IIA"/>
    <property type="match status" value="1"/>
</dbReference>
<dbReference type="InterPro" id="IPR006357">
    <property type="entry name" value="HAD-SF_hydro_IIA"/>
</dbReference>
<dbReference type="Proteomes" id="UP001479933">
    <property type="component" value="Chromosome"/>
</dbReference>
<dbReference type="Gene3D" id="3.40.50.1000">
    <property type="entry name" value="HAD superfamily/HAD-like"/>
    <property type="match status" value="2"/>
</dbReference>
<evidence type="ECO:0000313" key="4">
    <source>
        <dbReference type="Proteomes" id="UP001479933"/>
    </source>
</evidence>
<dbReference type="GO" id="GO:0016787">
    <property type="term" value="F:hydrolase activity"/>
    <property type="evidence" value="ECO:0007669"/>
    <property type="project" value="UniProtKB-KW"/>
</dbReference>
<accession>A0ABZ2U1X3</accession>
<dbReference type="InterPro" id="IPR011990">
    <property type="entry name" value="TPR-like_helical_dom_sf"/>
</dbReference>
<dbReference type="InterPro" id="IPR036412">
    <property type="entry name" value="HAD-like_sf"/>
</dbReference>
<dbReference type="Pfam" id="PF13242">
    <property type="entry name" value="Hydrolase_like"/>
    <property type="match status" value="1"/>
</dbReference>
<dbReference type="PANTHER" id="PTHR19288">
    <property type="entry name" value="4-NITROPHENYLPHOSPHATASE-RELATED"/>
    <property type="match status" value="1"/>
</dbReference>
<keyword evidence="3" id="KW-0378">Hydrolase</keyword>
<feature type="domain" description="GCN5-related N-acetyltransferase-like" evidence="2">
    <location>
        <begin position="528"/>
        <end position="589"/>
    </location>
</feature>
<dbReference type="SUPFAM" id="SSF56784">
    <property type="entry name" value="HAD-like"/>
    <property type="match status" value="1"/>
</dbReference>
<protein>
    <submittedName>
        <fullName evidence="3">HAD-IIA family hydrolase</fullName>
    </submittedName>
</protein>
<dbReference type="InterPro" id="IPR023214">
    <property type="entry name" value="HAD_sf"/>
</dbReference>
<dbReference type="Pfam" id="PF18407">
    <property type="entry name" value="GNAT_like"/>
    <property type="match status" value="1"/>
</dbReference>
<dbReference type="Gene3D" id="1.25.40.10">
    <property type="entry name" value="Tetratricopeptide repeat domain"/>
    <property type="match status" value="1"/>
</dbReference>
<evidence type="ECO:0000256" key="1">
    <source>
        <dbReference type="SAM" id="MobiDB-lite"/>
    </source>
</evidence>
<feature type="region of interest" description="Disordered" evidence="1">
    <location>
        <begin position="1"/>
        <end position="40"/>
    </location>
</feature>
<evidence type="ECO:0000313" key="3">
    <source>
        <dbReference type="EMBL" id="WYY06644.1"/>
    </source>
</evidence>
<dbReference type="EMBL" id="CP136137">
    <property type="protein sequence ID" value="WYY06644.1"/>
    <property type="molecule type" value="Genomic_DNA"/>
</dbReference>
<name>A0ABZ2U1X3_9ACTN</name>
<dbReference type="RefSeq" id="WP_084247671.1">
    <property type="nucleotide sequence ID" value="NZ_CP136137.1"/>
</dbReference>
<feature type="compositionally biased region" description="Basic and acidic residues" evidence="1">
    <location>
        <begin position="18"/>
        <end position="40"/>
    </location>
</feature>
<gene>
    <name evidence="3" type="ORF">RVF87_16485</name>
</gene>
<dbReference type="SUPFAM" id="SSF48452">
    <property type="entry name" value="TPR-like"/>
    <property type="match status" value="1"/>
</dbReference>
<dbReference type="Gene3D" id="3.30.300.290">
    <property type="match status" value="1"/>
</dbReference>
<dbReference type="PANTHER" id="PTHR19288:SF95">
    <property type="entry name" value="D-GLYCEROL 3-PHOSPHATE PHOSPHATASE"/>
    <property type="match status" value="1"/>
</dbReference>
<dbReference type="InterPro" id="IPR041065">
    <property type="entry name" value="GNAT-like"/>
</dbReference>
<sequence length="593" mass="61783">MSSTGNGRNSGGKRNGRRAAEKHDSSEPRISDEVKASDLDPDVRRDLQALDKQTADRVARHLVMASDLLEEAPEQALAHARAARARAARIAVVRETAGIVAYSVGEWQEAVTELRAARRMSGSDALLPLIADSERGLGHPDRAVEIADSDDARNLTGDTRLEMVIVKAGALLDMGEAADAVRAFAAEDLTPGRTGTDAARLFFAYASTLEAVGRRNDAITWFQNAASADIDDETDAEFRLMDLLDGDASVDNEVQPEGADVPLRDQYDVLLLDLDGTLYTGTKPVPEAIAAVAATDGTALFVTNNASRTPSEVCAHLTGLGFEASEDQVVTSAQVGAALVAEAVDPGSKVLVVGSEALRAEIRSQGLTVVESADDEPAAVVQGHSPDTGWAQLSEGALAIRRGATWIATNVDTTLPTERGLLIGNGSMVAAVASATGATPRVAGKPAAPIMRSALARSNAQRPLMIGDRLDTDIEGAHTVGIDSLLVLSGVTTGVELLAARPEERPTYIAADLGALADPASSSMIGPRPEWYIEVNAQHVSVSSRGDGDAVGLAAALANAVWTADVGSFDLRIAAEDDASAAALAELGLSALR</sequence>
<proteinExistence type="predicted"/>
<organism evidence="3 4">
    <name type="scientific">Gordonia hydrophobica</name>
    <dbReference type="NCBI Taxonomy" id="40516"/>
    <lineage>
        <taxon>Bacteria</taxon>
        <taxon>Bacillati</taxon>
        <taxon>Actinomycetota</taxon>
        <taxon>Actinomycetes</taxon>
        <taxon>Mycobacteriales</taxon>
        <taxon>Gordoniaceae</taxon>
        <taxon>Gordonia</taxon>
    </lineage>
</organism>
<evidence type="ECO:0000259" key="2">
    <source>
        <dbReference type="Pfam" id="PF18407"/>
    </source>
</evidence>
<dbReference type="Pfam" id="PF13344">
    <property type="entry name" value="Hydrolase_6"/>
    <property type="match status" value="1"/>
</dbReference>
<reference evidence="3 4" key="1">
    <citation type="journal article" date="2023" name="Virus Evol.">
        <title>Computational host range prediction-The good, the bad, and the ugly.</title>
        <authorList>
            <person name="Howell A.A."/>
            <person name="Versoza C.J."/>
            <person name="Pfeifer S.P."/>
        </authorList>
    </citation>
    <scope>NUCLEOTIDE SEQUENCE [LARGE SCALE GENOMIC DNA]</scope>
    <source>
        <strain evidence="3 4">1610/1b</strain>
    </source>
</reference>
<keyword evidence="4" id="KW-1185">Reference proteome</keyword>